<dbReference type="EMBL" id="GG745347">
    <property type="protein sequence ID" value="KNE65320.1"/>
    <property type="molecule type" value="Genomic_DNA"/>
</dbReference>
<evidence type="ECO:0000313" key="7">
    <source>
        <dbReference type="Proteomes" id="UP000054350"/>
    </source>
</evidence>
<organism evidence="6 7">
    <name type="scientific">Allomyces macrogynus (strain ATCC 38327)</name>
    <name type="common">Allomyces javanicus var. macrogynus</name>
    <dbReference type="NCBI Taxonomy" id="578462"/>
    <lineage>
        <taxon>Eukaryota</taxon>
        <taxon>Fungi</taxon>
        <taxon>Fungi incertae sedis</taxon>
        <taxon>Blastocladiomycota</taxon>
        <taxon>Blastocladiomycetes</taxon>
        <taxon>Blastocladiales</taxon>
        <taxon>Blastocladiaceae</taxon>
        <taxon>Allomyces</taxon>
    </lineage>
</organism>
<evidence type="ECO:0000256" key="3">
    <source>
        <dbReference type="SAM" id="MobiDB-lite"/>
    </source>
</evidence>
<dbReference type="OrthoDB" id="5340910at2759"/>
<feature type="transmembrane region" description="Helical" evidence="4">
    <location>
        <begin position="118"/>
        <end position="141"/>
    </location>
</feature>
<evidence type="ECO:0000256" key="2">
    <source>
        <dbReference type="PROSITE-ProRule" id="PRU00192"/>
    </source>
</evidence>
<dbReference type="Proteomes" id="UP000054350">
    <property type="component" value="Unassembled WGS sequence"/>
</dbReference>
<name>A0A0L0SSH1_ALLM3</name>
<protein>
    <recommendedName>
        <fullName evidence="5">SH3 domain-containing protein</fullName>
    </recommendedName>
</protein>
<dbReference type="CDD" id="cd00174">
    <property type="entry name" value="SH3"/>
    <property type="match status" value="1"/>
</dbReference>
<keyword evidence="4" id="KW-0812">Transmembrane</keyword>
<dbReference type="InterPro" id="IPR001452">
    <property type="entry name" value="SH3_domain"/>
</dbReference>
<sequence>MVAVLSRPARARPRAANEADVGAARNDHDSSSATTVVHHKIRPMNVRTAANPHRDEIKSGQAPAMVVQVGHAGTVPQAQLALPPTALTADAGTAVPLGLASAFQDTAPPTPRSDEPSVPWGGIAVAIVVALVIISGCVVLARIRRRGQQNQAAAELAAHATASNTAVSTDAGKTKVENVVASHEHLLAGASPEPPMAVQTTGIPVHPTGMPMPPPIGMPITAGHPTGVASLPPRPISVHSTGAPAPAPWNMPVPPTMPMIPLAMTPPAPAPIMQTGPYPPPMPATAVPARTFVAVHSYVPQARDELPLRVGDRVAVVVEFNDGWAKVVLLATGEQGFVPMTLVVPEDAAMQHAPMATGPVYAQRYASLARGGATTPSPPPGAFPRPQ</sequence>
<proteinExistence type="predicted"/>
<dbReference type="VEuPathDB" id="FungiDB:AMAG_10961"/>
<dbReference type="SMART" id="SM00326">
    <property type="entry name" value="SH3"/>
    <property type="match status" value="1"/>
</dbReference>
<dbReference type="SUPFAM" id="SSF50044">
    <property type="entry name" value="SH3-domain"/>
    <property type="match status" value="1"/>
</dbReference>
<keyword evidence="1 2" id="KW-0728">SH3 domain</keyword>
<reference evidence="6 7" key="1">
    <citation type="submission" date="2009-11" db="EMBL/GenBank/DDBJ databases">
        <title>Annotation of Allomyces macrogynus ATCC 38327.</title>
        <authorList>
            <consortium name="The Broad Institute Genome Sequencing Platform"/>
            <person name="Russ C."/>
            <person name="Cuomo C."/>
            <person name="Burger G."/>
            <person name="Gray M.W."/>
            <person name="Holland P.W.H."/>
            <person name="King N."/>
            <person name="Lang F.B.F."/>
            <person name="Roger A.J."/>
            <person name="Ruiz-Trillo I."/>
            <person name="Young S.K."/>
            <person name="Zeng Q."/>
            <person name="Gargeya S."/>
            <person name="Fitzgerald M."/>
            <person name="Haas B."/>
            <person name="Abouelleil A."/>
            <person name="Alvarado L."/>
            <person name="Arachchi H.M."/>
            <person name="Berlin A."/>
            <person name="Chapman S.B."/>
            <person name="Gearin G."/>
            <person name="Goldberg J."/>
            <person name="Griggs A."/>
            <person name="Gujja S."/>
            <person name="Hansen M."/>
            <person name="Heiman D."/>
            <person name="Howarth C."/>
            <person name="Larimer J."/>
            <person name="Lui A."/>
            <person name="MacDonald P.J.P."/>
            <person name="McCowen C."/>
            <person name="Montmayeur A."/>
            <person name="Murphy C."/>
            <person name="Neiman D."/>
            <person name="Pearson M."/>
            <person name="Priest M."/>
            <person name="Roberts A."/>
            <person name="Saif S."/>
            <person name="Shea T."/>
            <person name="Sisk P."/>
            <person name="Stolte C."/>
            <person name="Sykes S."/>
            <person name="Wortman J."/>
            <person name="Nusbaum C."/>
            <person name="Birren B."/>
        </authorList>
    </citation>
    <scope>NUCLEOTIDE SEQUENCE [LARGE SCALE GENOMIC DNA]</scope>
    <source>
        <strain evidence="6 7">ATCC 38327</strain>
    </source>
</reference>
<evidence type="ECO:0000256" key="4">
    <source>
        <dbReference type="SAM" id="Phobius"/>
    </source>
</evidence>
<keyword evidence="4" id="KW-1133">Transmembrane helix</keyword>
<dbReference type="PROSITE" id="PS50002">
    <property type="entry name" value="SH3"/>
    <property type="match status" value="1"/>
</dbReference>
<feature type="domain" description="SH3" evidence="5">
    <location>
        <begin position="287"/>
        <end position="348"/>
    </location>
</feature>
<keyword evidence="7" id="KW-1185">Reference proteome</keyword>
<dbReference type="AlphaFoldDB" id="A0A0L0SSH1"/>
<reference evidence="7" key="2">
    <citation type="submission" date="2009-11" db="EMBL/GenBank/DDBJ databases">
        <title>The Genome Sequence of Allomyces macrogynus strain ATCC 38327.</title>
        <authorList>
            <consortium name="The Broad Institute Genome Sequencing Platform"/>
            <person name="Russ C."/>
            <person name="Cuomo C."/>
            <person name="Shea T."/>
            <person name="Young S.K."/>
            <person name="Zeng Q."/>
            <person name="Koehrsen M."/>
            <person name="Haas B."/>
            <person name="Borodovsky M."/>
            <person name="Guigo R."/>
            <person name="Alvarado L."/>
            <person name="Berlin A."/>
            <person name="Borenstein D."/>
            <person name="Chen Z."/>
            <person name="Engels R."/>
            <person name="Freedman E."/>
            <person name="Gellesch M."/>
            <person name="Goldberg J."/>
            <person name="Griggs A."/>
            <person name="Gujja S."/>
            <person name="Heiman D."/>
            <person name="Hepburn T."/>
            <person name="Howarth C."/>
            <person name="Jen D."/>
            <person name="Larson L."/>
            <person name="Lewis B."/>
            <person name="Mehta T."/>
            <person name="Park D."/>
            <person name="Pearson M."/>
            <person name="Roberts A."/>
            <person name="Saif S."/>
            <person name="Shenoy N."/>
            <person name="Sisk P."/>
            <person name="Stolte C."/>
            <person name="Sykes S."/>
            <person name="Walk T."/>
            <person name="White J."/>
            <person name="Yandava C."/>
            <person name="Burger G."/>
            <person name="Gray M.W."/>
            <person name="Holland P.W.H."/>
            <person name="King N."/>
            <person name="Lang F.B.F."/>
            <person name="Roger A.J."/>
            <person name="Ruiz-Trillo I."/>
            <person name="Lander E."/>
            <person name="Nusbaum C."/>
        </authorList>
    </citation>
    <scope>NUCLEOTIDE SEQUENCE [LARGE SCALE GENOMIC DNA]</scope>
    <source>
        <strain evidence="7">ATCC 38327</strain>
    </source>
</reference>
<evidence type="ECO:0000313" key="6">
    <source>
        <dbReference type="EMBL" id="KNE65320.1"/>
    </source>
</evidence>
<evidence type="ECO:0000259" key="5">
    <source>
        <dbReference type="PROSITE" id="PS50002"/>
    </source>
</evidence>
<dbReference type="Pfam" id="PF00018">
    <property type="entry name" value="SH3_1"/>
    <property type="match status" value="1"/>
</dbReference>
<feature type="region of interest" description="Disordered" evidence="3">
    <location>
        <begin position="1"/>
        <end position="36"/>
    </location>
</feature>
<gene>
    <name evidence="6" type="ORF">AMAG_10961</name>
</gene>
<keyword evidence="4" id="KW-0472">Membrane</keyword>
<dbReference type="STRING" id="578462.A0A0L0SSH1"/>
<accession>A0A0L0SSH1</accession>
<dbReference type="InterPro" id="IPR036028">
    <property type="entry name" value="SH3-like_dom_sf"/>
</dbReference>
<evidence type="ECO:0000256" key="1">
    <source>
        <dbReference type="ARBA" id="ARBA00022443"/>
    </source>
</evidence>
<dbReference type="Gene3D" id="2.30.30.40">
    <property type="entry name" value="SH3 Domains"/>
    <property type="match status" value="1"/>
</dbReference>